<keyword evidence="3" id="KW-1185">Reference proteome</keyword>
<keyword evidence="1" id="KW-0812">Transmembrane</keyword>
<dbReference type="RefSeq" id="WP_377013995.1">
    <property type="nucleotide sequence ID" value="NZ_JBHSLV010000078.1"/>
</dbReference>
<gene>
    <name evidence="2" type="ORF">ACFPPC_31020</name>
</gene>
<dbReference type="Proteomes" id="UP001596104">
    <property type="component" value="Unassembled WGS sequence"/>
</dbReference>
<accession>A0ABW0HJF5</accession>
<evidence type="ECO:0000313" key="2">
    <source>
        <dbReference type="EMBL" id="MFC5397090.1"/>
    </source>
</evidence>
<proteinExistence type="predicted"/>
<organism evidence="2 3">
    <name type="scientific">Bosea vestrisii</name>
    <dbReference type="NCBI Taxonomy" id="151416"/>
    <lineage>
        <taxon>Bacteria</taxon>
        <taxon>Pseudomonadati</taxon>
        <taxon>Pseudomonadota</taxon>
        <taxon>Alphaproteobacteria</taxon>
        <taxon>Hyphomicrobiales</taxon>
        <taxon>Boseaceae</taxon>
        <taxon>Bosea</taxon>
    </lineage>
</organism>
<reference evidence="3" key="1">
    <citation type="journal article" date="2019" name="Int. J. Syst. Evol. Microbiol.">
        <title>The Global Catalogue of Microorganisms (GCM) 10K type strain sequencing project: providing services to taxonomists for standard genome sequencing and annotation.</title>
        <authorList>
            <consortium name="The Broad Institute Genomics Platform"/>
            <consortium name="The Broad Institute Genome Sequencing Center for Infectious Disease"/>
            <person name="Wu L."/>
            <person name="Ma J."/>
        </authorList>
    </citation>
    <scope>NUCLEOTIDE SEQUENCE [LARGE SCALE GENOMIC DNA]</scope>
    <source>
        <strain evidence="3">CGMCC 1.16326</strain>
    </source>
</reference>
<keyword evidence="1" id="KW-0472">Membrane</keyword>
<evidence type="ECO:0000256" key="1">
    <source>
        <dbReference type="SAM" id="Phobius"/>
    </source>
</evidence>
<protein>
    <submittedName>
        <fullName evidence="2">Flp family type IVb pilin</fullName>
    </submittedName>
</protein>
<dbReference type="Pfam" id="PF04964">
    <property type="entry name" value="Flp_Fap"/>
    <property type="match status" value="1"/>
</dbReference>
<keyword evidence="1" id="KW-1133">Transmembrane helix</keyword>
<evidence type="ECO:0000313" key="3">
    <source>
        <dbReference type="Proteomes" id="UP001596104"/>
    </source>
</evidence>
<dbReference type="EMBL" id="JBHSLV010000078">
    <property type="protein sequence ID" value="MFC5397090.1"/>
    <property type="molecule type" value="Genomic_DNA"/>
</dbReference>
<dbReference type="InterPro" id="IPR007047">
    <property type="entry name" value="Flp_Fap"/>
</dbReference>
<comment type="caution">
    <text evidence="2">The sequence shown here is derived from an EMBL/GenBank/DDBJ whole genome shotgun (WGS) entry which is preliminary data.</text>
</comment>
<sequence length="57" mass="6081">MERFCALALDFLRDRRGATAIEYAFIASLISIAAVAALLEIGPSLNAKFAGILPSLQ</sequence>
<name>A0ABW0HJF5_9HYPH</name>
<feature type="transmembrane region" description="Helical" evidence="1">
    <location>
        <begin position="20"/>
        <end position="39"/>
    </location>
</feature>